<keyword evidence="3" id="KW-1185">Reference proteome</keyword>
<feature type="compositionally biased region" description="Basic and acidic residues" evidence="1">
    <location>
        <begin position="20"/>
        <end position="33"/>
    </location>
</feature>
<evidence type="ECO:0000313" key="2">
    <source>
        <dbReference type="EMBL" id="GKV36098.1"/>
    </source>
</evidence>
<dbReference type="EMBL" id="BPVZ01000114">
    <property type="protein sequence ID" value="GKV36098.1"/>
    <property type="molecule type" value="Genomic_DNA"/>
</dbReference>
<sequence>MHHGLTGSSDSGSGSGFKLAGRDEGRKRDNNDHKRNKRPWLHEETKDARKKLKAAKEELATSMELLEDLESGINQTRAENHLVLWEMALLDALVEDFLDDIDTQGD</sequence>
<proteinExistence type="predicted"/>
<gene>
    <name evidence="2" type="ORF">SLEP1_g44266</name>
</gene>
<feature type="region of interest" description="Disordered" evidence="1">
    <location>
        <begin position="1"/>
        <end position="47"/>
    </location>
</feature>
<comment type="caution">
    <text evidence="2">The sequence shown here is derived from an EMBL/GenBank/DDBJ whole genome shotgun (WGS) entry which is preliminary data.</text>
</comment>
<feature type="compositionally biased region" description="Low complexity" evidence="1">
    <location>
        <begin position="1"/>
        <end position="12"/>
    </location>
</feature>
<accession>A0AAV5LFN7</accession>
<organism evidence="2 3">
    <name type="scientific">Rubroshorea leprosula</name>
    <dbReference type="NCBI Taxonomy" id="152421"/>
    <lineage>
        <taxon>Eukaryota</taxon>
        <taxon>Viridiplantae</taxon>
        <taxon>Streptophyta</taxon>
        <taxon>Embryophyta</taxon>
        <taxon>Tracheophyta</taxon>
        <taxon>Spermatophyta</taxon>
        <taxon>Magnoliopsida</taxon>
        <taxon>eudicotyledons</taxon>
        <taxon>Gunneridae</taxon>
        <taxon>Pentapetalae</taxon>
        <taxon>rosids</taxon>
        <taxon>malvids</taxon>
        <taxon>Malvales</taxon>
        <taxon>Dipterocarpaceae</taxon>
        <taxon>Rubroshorea</taxon>
    </lineage>
</organism>
<dbReference type="AlphaFoldDB" id="A0AAV5LFN7"/>
<dbReference type="Proteomes" id="UP001054252">
    <property type="component" value="Unassembled WGS sequence"/>
</dbReference>
<protein>
    <submittedName>
        <fullName evidence="2">Uncharacterized protein</fullName>
    </submittedName>
</protein>
<evidence type="ECO:0000313" key="3">
    <source>
        <dbReference type="Proteomes" id="UP001054252"/>
    </source>
</evidence>
<name>A0AAV5LFN7_9ROSI</name>
<reference evidence="2 3" key="1">
    <citation type="journal article" date="2021" name="Commun. Biol.">
        <title>The genome of Shorea leprosula (Dipterocarpaceae) highlights the ecological relevance of drought in aseasonal tropical rainforests.</title>
        <authorList>
            <person name="Ng K.K.S."/>
            <person name="Kobayashi M.J."/>
            <person name="Fawcett J.A."/>
            <person name="Hatakeyama M."/>
            <person name="Paape T."/>
            <person name="Ng C.H."/>
            <person name="Ang C.C."/>
            <person name="Tnah L.H."/>
            <person name="Lee C.T."/>
            <person name="Nishiyama T."/>
            <person name="Sese J."/>
            <person name="O'Brien M.J."/>
            <person name="Copetti D."/>
            <person name="Mohd Noor M.I."/>
            <person name="Ong R.C."/>
            <person name="Putra M."/>
            <person name="Sireger I.Z."/>
            <person name="Indrioko S."/>
            <person name="Kosugi Y."/>
            <person name="Izuno A."/>
            <person name="Isagi Y."/>
            <person name="Lee S.L."/>
            <person name="Shimizu K.K."/>
        </authorList>
    </citation>
    <scope>NUCLEOTIDE SEQUENCE [LARGE SCALE GENOMIC DNA]</scope>
    <source>
        <strain evidence="2">214</strain>
    </source>
</reference>
<evidence type="ECO:0000256" key="1">
    <source>
        <dbReference type="SAM" id="MobiDB-lite"/>
    </source>
</evidence>